<feature type="transmembrane region" description="Helical" evidence="5">
    <location>
        <begin position="594"/>
        <end position="619"/>
    </location>
</feature>
<evidence type="ECO:0000256" key="1">
    <source>
        <dbReference type="ARBA" id="ARBA00004141"/>
    </source>
</evidence>
<dbReference type="InterPro" id="IPR017981">
    <property type="entry name" value="GPCR_2-like_7TM"/>
</dbReference>
<dbReference type="InterPro" id="IPR053231">
    <property type="entry name" value="GPCR_LN-TM7"/>
</dbReference>
<dbReference type="GO" id="GO:0004930">
    <property type="term" value="F:G protein-coupled receptor activity"/>
    <property type="evidence" value="ECO:0007669"/>
    <property type="project" value="InterPro"/>
</dbReference>
<dbReference type="PANTHER" id="PTHR45902">
    <property type="entry name" value="LATROPHILIN RECEPTOR-LIKE PROTEIN A"/>
    <property type="match status" value="1"/>
</dbReference>
<dbReference type="GO" id="GO:0016020">
    <property type="term" value="C:membrane"/>
    <property type="evidence" value="ECO:0007669"/>
    <property type="project" value="UniProtKB-SubCell"/>
</dbReference>
<keyword evidence="2 5" id="KW-0812">Transmembrane</keyword>
<dbReference type="AlphaFoldDB" id="A0A8S4NVY5"/>
<dbReference type="CDD" id="cd15039">
    <property type="entry name" value="7tmB3_Methuselah-like"/>
    <property type="match status" value="1"/>
</dbReference>
<dbReference type="Gene3D" id="1.20.1070.10">
    <property type="entry name" value="Rhodopsin 7-helix transmembrane proteins"/>
    <property type="match status" value="1"/>
</dbReference>
<evidence type="ECO:0000313" key="8">
    <source>
        <dbReference type="Proteomes" id="UP000749559"/>
    </source>
</evidence>
<dbReference type="Proteomes" id="UP000749559">
    <property type="component" value="Unassembled WGS sequence"/>
</dbReference>
<feature type="transmembrane region" description="Helical" evidence="5">
    <location>
        <begin position="470"/>
        <end position="496"/>
    </location>
</feature>
<keyword evidence="4 5" id="KW-0472">Membrane</keyword>
<evidence type="ECO:0000256" key="5">
    <source>
        <dbReference type="SAM" id="Phobius"/>
    </source>
</evidence>
<name>A0A8S4NVY5_OWEFU</name>
<sequence>YMKTSCDSGFVNNDIIDLCVQESRRVDTKIPVTDLASGNIFRNIYCAICNNATELHFWNMSLHCDVRKYQNISIFDADMFDPYPNQDCAFEYTPNHMDEIDVRECMMAISDCDNCEENKLALCKTYGLELVVDPQTGLVYHNKYCMNTSQVAPLKLCDQIEQSKTVQDIEWYDINVVSEGNGSMLLSVAIQGVSTHGDEDQMMFQCSLAEQGEFVSCPSRYDLVDGECVTDGALFLFNITSVIYRLVPGVLISLDSYNARLVDILQQFLTLVGNMNIITEQSIWNFSPFKLEQKNVIHVYFPAYTSADAIVKAFETVTDNIFGLQSGNTSTTKLSISYMFIYGVYGVSNVTEPEGWTSDSIRGLVTLTCLLISSALLIVRIILQSFIRVFHNHHGKVQCCLTGSILAANVSFLMRGVYLVTSVPWVCTAMAIITHWFYLHMFTWMQVATYDIYTKFSKSFANLVIQKQDLGYLGVLYAITIPSIIVITAVIVDFVLPEDNPFTPNYGSEVCWISQQYALLTFFIAPMAIILIGNAAMFFVTVQAIFRNGNNLLTPNIQQRKAHMIGVYLRPLTMVGLTWFIGLLANVISVDPVWYLYIVLNALQGAFLVMSALCSRRVFDSNSKSKRHKTTNFPSSSTSQLSIFSFKL</sequence>
<evidence type="ECO:0000256" key="2">
    <source>
        <dbReference type="ARBA" id="ARBA00022692"/>
    </source>
</evidence>
<dbReference type="InterPro" id="IPR000832">
    <property type="entry name" value="GPCR_2_secretin-like"/>
</dbReference>
<comment type="subcellular location">
    <subcellularLocation>
        <location evidence="1">Membrane</location>
        <topology evidence="1">Multi-pass membrane protein</topology>
    </subcellularLocation>
</comment>
<gene>
    <name evidence="7" type="ORF">OFUS_LOCUS10767</name>
</gene>
<evidence type="ECO:0000256" key="4">
    <source>
        <dbReference type="ARBA" id="ARBA00023136"/>
    </source>
</evidence>
<dbReference type="Pfam" id="PF00002">
    <property type="entry name" value="7tm_2"/>
    <property type="match status" value="1"/>
</dbReference>
<reference evidence="7" key="1">
    <citation type="submission" date="2022-03" db="EMBL/GenBank/DDBJ databases">
        <authorList>
            <person name="Martin C."/>
        </authorList>
    </citation>
    <scope>NUCLEOTIDE SEQUENCE</scope>
</reference>
<dbReference type="PROSITE" id="PS50261">
    <property type="entry name" value="G_PROTEIN_RECEP_F2_4"/>
    <property type="match status" value="1"/>
</dbReference>
<keyword evidence="3 5" id="KW-1133">Transmembrane helix</keyword>
<dbReference type="EMBL" id="CAIIXF020000005">
    <property type="protein sequence ID" value="CAH1784598.1"/>
    <property type="molecule type" value="Genomic_DNA"/>
</dbReference>
<feature type="domain" description="G-protein coupled receptors family 2 profile 2" evidence="6">
    <location>
        <begin position="362"/>
        <end position="616"/>
    </location>
</feature>
<comment type="caution">
    <text evidence="7">The sequence shown here is derived from an EMBL/GenBank/DDBJ whole genome shotgun (WGS) entry which is preliminary data.</text>
</comment>
<proteinExistence type="predicted"/>
<feature type="non-terminal residue" evidence="7">
    <location>
        <position position="1"/>
    </location>
</feature>
<dbReference type="GO" id="GO:0007166">
    <property type="term" value="P:cell surface receptor signaling pathway"/>
    <property type="evidence" value="ECO:0007669"/>
    <property type="project" value="InterPro"/>
</dbReference>
<evidence type="ECO:0000259" key="6">
    <source>
        <dbReference type="PROSITE" id="PS50261"/>
    </source>
</evidence>
<accession>A0A8S4NVY5</accession>
<protein>
    <recommendedName>
        <fullName evidence="6">G-protein coupled receptors family 2 profile 2 domain-containing protein</fullName>
    </recommendedName>
</protein>
<feature type="transmembrane region" description="Helical" evidence="5">
    <location>
        <begin position="423"/>
        <end position="449"/>
    </location>
</feature>
<dbReference type="OrthoDB" id="6134459at2759"/>
<feature type="transmembrane region" description="Helical" evidence="5">
    <location>
        <begin position="567"/>
        <end position="588"/>
    </location>
</feature>
<feature type="transmembrane region" description="Helical" evidence="5">
    <location>
        <begin position="516"/>
        <end position="546"/>
    </location>
</feature>
<dbReference type="PANTHER" id="PTHR45902:SF1">
    <property type="entry name" value="LATROPHILIN RECEPTOR-LIKE PROTEIN A"/>
    <property type="match status" value="1"/>
</dbReference>
<evidence type="ECO:0000256" key="3">
    <source>
        <dbReference type="ARBA" id="ARBA00022989"/>
    </source>
</evidence>
<evidence type="ECO:0000313" key="7">
    <source>
        <dbReference type="EMBL" id="CAH1784598.1"/>
    </source>
</evidence>
<keyword evidence="8" id="KW-1185">Reference proteome</keyword>
<organism evidence="7 8">
    <name type="scientific">Owenia fusiformis</name>
    <name type="common">Polychaete worm</name>
    <dbReference type="NCBI Taxonomy" id="6347"/>
    <lineage>
        <taxon>Eukaryota</taxon>
        <taxon>Metazoa</taxon>
        <taxon>Spiralia</taxon>
        <taxon>Lophotrochozoa</taxon>
        <taxon>Annelida</taxon>
        <taxon>Polychaeta</taxon>
        <taxon>Sedentaria</taxon>
        <taxon>Canalipalpata</taxon>
        <taxon>Sabellida</taxon>
        <taxon>Oweniida</taxon>
        <taxon>Oweniidae</taxon>
        <taxon>Owenia</taxon>
    </lineage>
</organism>